<dbReference type="GO" id="GO:0005524">
    <property type="term" value="F:ATP binding"/>
    <property type="evidence" value="ECO:0007669"/>
    <property type="project" value="UniProtKB-UniRule"/>
</dbReference>
<protein>
    <recommendedName>
        <fullName evidence="6">tRNA(Ile)-lysidine synthase</fullName>
        <ecNumber evidence="6">6.3.4.19</ecNumber>
    </recommendedName>
    <alternativeName>
        <fullName evidence="6">tRNA(Ile)-2-lysyl-cytidine synthase</fullName>
    </alternativeName>
    <alternativeName>
        <fullName evidence="6">tRNA(Ile)-lysidine synthetase</fullName>
    </alternativeName>
</protein>
<dbReference type="CDD" id="cd01992">
    <property type="entry name" value="TilS_N"/>
    <property type="match status" value="1"/>
</dbReference>
<keyword evidence="1 6" id="KW-0436">Ligase</keyword>
<evidence type="ECO:0000256" key="5">
    <source>
        <dbReference type="ARBA" id="ARBA00048539"/>
    </source>
</evidence>
<dbReference type="InParanoid" id="A0A1B1AK80"/>
<dbReference type="GO" id="GO:0032267">
    <property type="term" value="F:tRNA(Ile)-lysidine synthase activity"/>
    <property type="evidence" value="ECO:0007669"/>
    <property type="project" value="UniProtKB-EC"/>
</dbReference>
<evidence type="ECO:0000256" key="6">
    <source>
        <dbReference type="HAMAP-Rule" id="MF_01161"/>
    </source>
</evidence>
<dbReference type="KEGG" id="cbot:ATE48_13890"/>
<dbReference type="InterPro" id="IPR012094">
    <property type="entry name" value="tRNA_Ile_lys_synt"/>
</dbReference>
<gene>
    <name evidence="6" type="primary">tilS</name>
    <name evidence="8" type="ORF">ATE48_13890</name>
</gene>
<evidence type="ECO:0000259" key="7">
    <source>
        <dbReference type="Pfam" id="PF01171"/>
    </source>
</evidence>
<comment type="domain">
    <text evidence="6">The N-terminal region contains the highly conserved SGGXDS motif, predicted to be a P-loop motif involved in ATP binding.</text>
</comment>
<dbReference type="AlphaFoldDB" id="A0A1B1AK80"/>
<dbReference type="EC" id="6.3.4.19" evidence="6"/>
<sequence>MLDRLTIERMMAWTGERPVLIALSGGGDSVALMRLLVAECGAHRLHAAIVDHALRDGSADDAARARSFADALGVAASVLTVSWEEGANRAQQAAREARYRALCEHARSEGLNTIAAAHTSDDQAETLLMRAANGSAWRGLAGIAAFAFAPIWPEGRGIALARPLLGARRDELRSYLREEGAAWIEDPANTNPKFERVRVRARLSQLEANGFEPSRLVHIAKRLRARSDLLDRAALQLIASAASVGLSISIKGVVWSGPRDVRCRALSILIAAAAGASREPSWGEVEQLEQRIFSAGYRGETHTGVAFSPAKHGVTLERERGAVLGRTDGVPAIAPLSLIQNKEAIWDGRLAITASEPGWRVVPARNDALAAFENGSPPAPYAEVEGILSLRPLTAERIAHAVAPDINHAKP</sequence>
<keyword evidence="3 6" id="KW-0547">Nucleotide-binding</keyword>
<comment type="function">
    <text evidence="6">Ligates lysine onto the cytidine present at position 34 of the AUA codon-specific tRNA(Ile) that contains the anticodon CAU, in an ATP-dependent manner. Cytidine is converted to lysidine, thus changing the amino acid specificity of the tRNA from methionine to isoleucine.</text>
</comment>
<dbReference type="RefSeq" id="WP_066772477.1">
    <property type="nucleotide sequence ID" value="NZ_CP013244.1"/>
</dbReference>
<dbReference type="GO" id="GO:0005737">
    <property type="term" value="C:cytoplasm"/>
    <property type="evidence" value="ECO:0007669"/>
    <property type="project" value="UniProtKB-SubCell"/>
</dbReference>
<reference evidence="8 9" key="1">
    <citation type="submission" date="2015-11" db="EMBL/GenBank/DDBJ databases">
        <title>Whole-Genome Sequence of Candidatus Oderbacter manganicum from the National Park Lower Oder Valley, Germany.</title>
        <authorList>
            <person name="Braun B."/>
            <person name="Liere K."/>
            <person name="Szewzyk U."/>
        </authorList>
    </citation>
    <scope>NUCLEOTIDE SEQUENCE [LARGE SCALE GENOMIC DNA]</scope>
    <source>
        <strain evidence="8 9">OTSz_A_272</strain>
    </source>
</reference>
<keyword evidence="2 6" id="KW-0819">tRNA processing</keyword>
<dbReference type="InterPro" id="IPR014729">
    <property type="entry name" value="Rossmann-like_a/b/a_fold"/>
</dbReference>
<keyword evidence="9" id="KW-1185">Reference proteome</keyword>
<feature type="domain" description="tRNA(Ile)-lysidine/2-thiocytidine synthase N-terminal" evidence="7">
    <location>
        <begin position="19"/>
        <end position="201"/>
    </location>
</feature>
<feature type="binding site" evidence="6">
    <location>
        <begin position="24"/>
        <end position="29"/>
    </location>
    <ligand>
        <name>ATP</name>
        <dbReference type="ChEBI" id="CHEBI:30616"/>
    </ligand>
</feature>
<proteinExistence type="inferred from homology"/>
<evidence type="ECO:0000256" key="1">
    <source>
        <dbReference type="ARBA" id="ARBA00022598"/>
    </source>
</evidence>
<dbReference type="PANTHER" id="PTHR43033:SF1">
    <property type="entry name" value="TRNA(ILE)-LYSIDINE SYNTHASE-RELATED"/>
    <property type="match status" value="1"/>
</dbReference>
<dbReference type="InterPro" id="IPR011063">
    <property type="entry name" value="TilS/TtcA_N"/>
</dbReference>
<evidence type="ECO:0000256" key="4">
    <source>
        <dbReference type="ARBA" id="ARBA00022840"/>
    </source>
</evidence>
<keyword evidence="6" id="KW-0963">Cytoplasm</keyword>
<evidence type="ECO:0000313" key="8">
    <source>
        <dbReference type="EMBL" id="ANP46930.1"/>
    </source>
</evidence>
<dbReference type="Gene3D" id="3.40.50.620">
    <property type="entry name" value="HUPs"/>
    <property type="match status" value="1"/>
</dbReference>
<dbReference type="GO" id="GO:0006400">
    <property type="term" value="P:tRNA modification"/>
    <property type="evidence" value="ECO:0007669"/>
    <property type="project" value="UniProtKB-UniRule"/>
</dbReference>
<keyword evidence="4 6" id="KW-0067">ATP-binding</keyword>
<dbReference type="PANTHER" id="PTHR43033">
    <property type="entry name" value="TRNA(ILE)-LYSIDINE SYNTHASE-RELATED"/>
    <property type="match status" value="1"/>
</dbReference>
<dbReference type="SUPFAM" id="SSF52402">
    <property type="entry name" value="Adenine nucleotide alpha hydrolases-like"/>
    <property type="match status" value="1"/>
</dbReference>
<dbReference type="STRING" id="1759059.ATE48_13890"/>
<comment type="subcellular location">
    <subcellularLocation>
        <location evidence="6">Cytoplasm</location>
    </subcellularLocation>
</comment>
<dbReference type="Proteomes" id="UP000092498">
    <property type="component" value="Chromosome"/>
</dbReference>
<accession>A0A1B1AK80</accession>
<dbReference type="HAMAP" id="MF_01161">
    <property type="entry name" value="tRNA_Ile_lys_synt"/>
    <property type="match status" value="1"/>
</dbReference>
<organism evidence="8 9">
    <name type="scientific">Candidatus Viadribacter manganicus</name>
    <dbReference type="NCBI Taxonomy" id="1759059"/>
    <lineage>
        <taxon>Bacteria</taxon>
        <taxon>Pseudomonadati</taxon>
        <taxon>Pseudomonadota</taxon>
        <taxon>Alphaproteobacteria</taxon>
        <taxon>Hyphomonadales</taxon>
        <taxon>Hyphomonadaceae</taxon>
        <taxon>Candidatus Viadribacter</taxon>
    </lineage>
</organism>
<evidence type="ECO:0000256" key="3">
    <source>
        <dbReference type="ARBA" id="ARBA00022741"/>
    </source>
</evidence>
<comment type="catalytic activity">
    <reaction evidence="5 6">
        <text>cytidine(34) in tRNA(Ile2) + L-lysine + ATP = lysidine(34) in tRNA(Ile2) + AMP + diphosphate + H(+)</text>
        <dbReference type="Rhea" id="RHEA:43744"/>
        <dbReference type="Rhea" id="RHEA-COMP:10625"/>
        <dbReference type="Rhea" id="RHEA-COMP:10670"/>
        <dbReference type="ChEBI" id="CHEBI:15378"/>
        <dbReference type="ChEBI" id="CHEBI:30616"/>
        <dbReference type="ChEBI" id="CHEBI:32551"/>
        <dbReference type="ChEBI" id="CHEBI:33019"/>
        <dbReference type="ChEBI" id="CHEBI:82748"/>
        <dbReference type="ChEBI" id="CHEBI:83665"/>
        <dbReference type="ChEBI" id="CHEBI:456215"/>
        <dbReference type="EC" id="6.3.4.19"/>
    </reaction>
</comment>
<dbReference type="InterPro" id="IPR012795">
    <property type="entry name" value="tRNA_Ile_lys_synt_N"/>
</dbReference>
<evidence type="ECO:0000313" key="9">
    <source>
        <dbReference type="Proteomes" id="UP000092498"/>
    </source>
</evidence>
<dbReference type="EMBL" id="CP013244">
    <property type="protein sequence ID" value="ANP46930.1"/>
    <property type="molecule type" value="Genomic_DNA"/>
</dbReference>
<name>A0A1B1AK80_9PROT</name>
<dbReference type="Pfam" id="PF01171">
    <property type="entry name" value="ATP_bind_3"/>
    <property type="match status" value="1"/>
</dbReference>
<dbReference type="OrthoDB" id="9807403at2"/>
<evidence type="ECO:0000256" key="2">
    <source>
        <dbReference type="ARBA" id="ARBA00022694"/>
    </source>
</evidence>
<dbReference type="NCBIfam" id="TIGR02432">
    <property type="entry name" value="lysidine_TilS_N"/>
    <property type="match status" value="1"/>
</dbReference>
<comment type="similarity">
    <text evidence="6">Belongs to the tRNA(Ile)-lysidine synthase family.</text>
</comment>